<reference evidence="2 3" key="1">
    <citation type="submission" date="2017-10" db="EMBL/GenBank/DDBJ databases">
        <authorList>
            <person name="Monti D.L."/>
            <person name="McPhail C.W."/>
            <person name="Foksinska A.M."/>
            <person name="Opsteen S.A."/>
            <person name="Casey K.N."/>
            <person name="Ali S.Y."/>
            <person name="Nguyen D.C."/>
            <person name="Vale K."/>
            <person name="Baghaei N."/>
            <person name="Pratt M.C."/>
            <person name="Page E.F."/>
            <person name="Gosain A.J."/>
            <person name="Castillo S.J."/>
            <person name="Mallepalli N.R."/>
            <person name="Thompson A.L."/>
            <person name="Presedo N.A."/>
            <person name="Murrell A.C."/>
            <person name="Sahawneh K.J."/>
            <person name="Saleeby D.P."/>
            <person name="Stoner T.H."/>
            <person name="Garlena R.A."/>
            <person name="Russell D.A."/>
            <person name="Pope W.H."/>
            <person name="Jacobs-Sera D."/>
            <person name="Hatfull G.F."/>
        </authorList>
    </citation>
    <scope>NUCLEOTIDE SEQUENCE [LARGE SCALE GENOMIC DNA]</scope>
</reference>
<feature type="transmembrane region" description="Helical" evidence="1">
    <location>
        <begin position="7"/>
        <end position="32"/>
    </location>
</feature>
<keyword evidence="1" id="KW-0472">Membrane</keyword>
<proteinExistence type="predicted"/>
<gene>
    <name evidence="2" type="ORF">SEA_ZION_5</name>
</gene>
<sequence>MNKSISFGAAIVGILLSLLLYAACGALFAWGLQQPLENILDREIRYKDLFLVAFLMLVFLNPKPVKVE</sequence>
<keyword evidence="1" id="KW-1133">Transmembrane helix</keyword>
<protein>
    <submittedName>
        <fullName evidence="2">Uncharacterized protein</fullName>
    </submittedName>
</protein>
<keyword evidence="3" id="KW-1185">Reference proteome</keyword>
<organism evidence="2 3">
    <name type="scientific">Corynebacterium phage Zion</name>
    <dbReference type="NCBI Taxonomy" id="2047871"/>
    <lineage>
        <taxon>Viruses</taxon>
        <taxon>Duplodnaviria</taxon>
        <taxon>Heunggongvirae</taxon>
        <taxon>Uroviricota</taxon>
        <taxon>Caudoviricetes</taxon>
        <taxon>Zierdtviridae</taxon>
        <taxon>Toshachvirinae</taxon>
        <taxon>Ceetrepovirus</taxon>
        <taxon>Ceetrepovirus zion</taxon>
        <taxon>Corynebacterium virus Zion</taxon>
    </lineage>
</organism>
<evidence type="ECO:0000313" key="3">
    <source>
        <dbReference type="Proteomes" id="UP000240239"/>
    </source>
</evidence>
<evidence type="ECO:0000256" key="1">
    <source>
        <dbReference type="SAM" id="Phobius"/>
    </source>
</evidence>
<evidence type="ECO:0000313" key="2">
    <source>
        <dbReference type="EMBL" id="ATW58787.1"/>
    </source>
</evidence>
<dbReference type="Proteomes" id="UP000240239">
    <property type="component" value="Segment"/>
</dbReference>
<dbReference type="EMBL" id="MG198780">
    <property type="protein sequence ID" value="ATW58787.1"/>
    <property type="molecule type" value="Genomic_DNA"/>
</dbReference>
<keyword evidence="1" id="KW-0812">Transmembrane</keyword>
<feature type="transmembrane region" description="Helical" evidence="1">
    <location>
        <begin position="44"/>
        <end position="62"/>
    </location>
</feature>
<accession>A0A2H4P975</accession>
<name>A0A2H4P975_9CAUD</name>